<protein>
    <recommendedName>
        <fullName evidence="5">Lipoprotein</fullName>
    </recommendedName>
</protein>
<evidence type="ECO:0000313" key="4">
    <source>
        <dbReference type="Proteomes" id="UP001499878"/>
    </source>
</evidence>
<dbReference type="PROSITE" id="PS51257">
    <property type="entry name" value="PROKAR_LIPOPROTEIN"/>
    <property type="match status" value="1"/>
</dbReference>
<sequence>MAMRMHRWYAATAVALLLTGCGGAPESDSTTGKAAALTMEQVGQTLPDGEVMTGWKQSFQPTAVEMNRLYRSQACPIKGNAGCKNSRFFGAATFQRENPSASVTFQIVAYDSEQAAQSAYDVLWNGYYRNQASPVRQRAKPLKLGPIGDEHDARLGTAGFNGEPGAVTQTRVGTTLLWTMESAAHKGDIDEDSVRDLATMLAKRSQQAQNGNEPSAALND</sequence>
<evidence type="ECO:0000256" key="2">
    <source>
        <dbReference type="SAM" id="SignalP"/>
    </source>
</evidence>
<accession>A0ABP9T415</accession>
<feature type="signal peptide" evidence="2">
    <location>
        <begin position="1"/>
        <end position="24"/>
    </location>
</feature>
<dbReference type="EMBL" id="BAABJR010000005">
    <property type="protein sequence ID" value="GAA5207602.1"/>
    <property type="molecule type" value="Genomic_DNA"/>
</dbReference>
<feature type="region of interest" description="Disordered" evidence="1">
    <location>
        <begin position="201"/>
        <end position="220"/>
    </location>
</feature>
<feature type="chain" id="PRO_5046852148" description="Lipoprotein" evidence="2">
    <location>
        <begin position="25"/>
        <end position="220"/>
    </location>
</feature>
<comment type="caution">
    <text evidence="3">The sequence shown here is derived from an EMBL/GenBank/DDBJ whole genome shotgun (WGS) entry which is preliminary data.</text>
</comment>
<organism evidence="3 4">
    <name type="scientific">Streptomyces thinghirensis</name>
    <dbReference type="NCBI Taxonomy" id="551547"/>
    <lineage>
        <taxon>Bacteria</taxon>
        <taxon>Bacillati</taxon>
        <taxon>Actinomycetota</taxon>
        <taxon>Actinomycetes</taxon>
        <taxon>Kitasatosporales</taxon>
        <taxon>Streptomycetaceae</taxon>
        <taxon>Streptomyces</taxon>
    </lineage>
</organism>
<evidence type="ECO:0008006" key="5">
    <source>
        <dbReference type="Google" id="ProtNLM"/>
    </source>
</evidence>
<proteinExistence type="predicted"/>
<keyword evidence="2" id="KW-0732">Signal</keyword>
<name>A0ABP9T415_9ACTN</name>
<keyword evidence="4" id="KW-1185">Reference proteome</keyword>
<evidence type="ECO:0000313" key="3">
    <source>
        <dbReference type="EMBL" id="GAA5207602.1"/>
    </source>
</evidence>
<reference evidence="4" key="1">
    <citation type="journal article" date="2019" name="Int. J. Syst. Evol. Microbiol.">
        <title>The Global Catalogue of Microorganisms (GCM) 10K type strain sequencing project: providing services to taxonomists for standard genome sequencing and annotation.</title>
        <authorList>
            <consortium name="The Broad Institute Genomics Platform"/>
            <consortium name="The Broad Institute Genome Sequencing Center for Infectious Disease"/>
            <person name="Wu L."/>
            <person name="Ma J."/>
        </authorList>
    </citation>
    <scope>NUCLEOTIDE SEQUENCE [LARGE SCALE GENOMIC DNA]</scope>
    <source>
        <strain evidence="4">JCM 18306</strain>
    </source>
</reference>
<feature type="compositionally biased region" description="Polar residues" evidence="1">
    <location>
        <begin position="204"/>
        <end position="213"/>
    </location>
</feature>
<evidence type="ECO:0000256" key="1">
    <source>
        <dbReference type="SAM" id="MobiDB-lite"/>
    </source>
</evidence>
<gene>
    <name evidence="3" type="ORF">GCM10023323_23780</name>
</gene>
<dbReference type="Proteomes" id="UP001499878">
    <property type="component" value="Unassembled WGS sequence"/>
</dbReference>